<comment type="catalytic activity">
    <reaction evidence="11">
        <text>L-seryl-[protein] + ATP = O-phospho-L-seryl-[protein] + ADP + H(+)</text>
        <dbReference type="Rhea" id="RHEA:17989"/>
        <dbReference type="Rhea" id="RHEA-COMP:9863"/>
        <dbReference type="Rhea" id="RHEA-COMP:11604"/>
        <dbReference type="ChEBI" id="CHEBI:15378"/>
        <dbReference type="ChEBI" id="CHEBI:29999"/>
        <dbReference type="ChEBI" id="CHEBI:30616"/>
        <dbReference type="ChEBI" id="CHEBI:83421"/>
        <dbReference type="ChEBI" id="CHEBI:456216"/>
        <dbReference type="EC" id="2.7.11.1"/>
    </reaction>
</comment>
<evidence type="ECO:0000256" key="5">
    <source>
        <dbReference type="ARBA" id="ARBA00022777"/>
    </source>
</evidence>
<dbReference type="VEuPathDB" id="ToxoDB:cyc_01125"/>
<dbReference type="Pfam" id="PF00069">
    <property type="entry name" value="Pkinase"/>
    <property type="match status" value="1"/>
</dbReference>
<dbReference type="PROSITE" id="PS00107">
    <property type="entry name" value="PROTEIN_KINASE_ATP"/>
    <property type="match status" value="1"/>
</dbReference>
<evidence type="ECO:0000256" key="6">
    <source>
        <dbReference type="ARBA" id="ARBA00022840"/>
    </source>
</evidence>
<feature type="region of interest" description="Disordered" evidence="12">
    <location>
        <begin position="1958"/>
        <end position="2042"/>
    </location>
</feature>
<feature type="active site" description="Proton acceptor" evidence="7">
    <location>
        <position position="1693"/>
    </location>
</feature>
<feature type="domain" description="Protein kinase" evidence="13">
    <location>
        <begin position="1567"/>
        <end position="1821"/>
    </location>
</feature>
<evidence type="ECO:0000256" key="8">
    <source>
        <dbReference type="PIRSR" id="PIRSR630616-2"/>
    </source>
</evidence>
<comment type="caution">
    <text evidence="14">The sequence shown here is derived from an EMBL/GenBank/DDBJ whole genome shotgun (WGS) entry which is preliminary data.</text>
</comment>
<feature type="binding site" evidence="8">
    <location>
        <position position="1711"/>
    </location>
    <ligand>
        <name>ATP</name>
        <dbReference type="ChEBI" id="CHEBI:30616"/>
    </ligand>
</feature>
<evidence type="ECO:0000256" key="1">
    <source>
        <dbReference type="ARBA" id="ARBA00011245"/>
    </source>
</evidence>
<organism evidence="14 15">
    <name type="scientific">Cyclospora cayetanensis</name>
    <dbReference type="NCBI Taxonomy" id="88456"/>
    <lineage>
        <taxon>Eukaryota</taxon>
        <taxon>Sar</taxon>
        <taxon>Alveolata</taxon>
        <taxon>Apicomplexa</taxon>
        <taxon>Conoidasida</taxon>
        <taxon>Coccidia</taxon>
        <taxon>Eucoccidiorida</taxon>
        <taxon>Eimeriorina</taxon>
        <taxon>Eimeriidae</taxon>
        <taxon>Cyclospora</taxon>
    </lineage>
</organism>
<feature type="region of interest" description="Disordered" evidence="12">
    <location>
        <begin position="2092"/>
        <end position="2125"/>
    </location>
</feature>
<dbReference type="PANTHER" id="PTHR24350">
    <property type="entry name" value="SERINE/THREONINE-PROTEIN KINASE IAL-RELATED"/>
    <property type="match status" value="1"/>
</dbReference>
<keyword evidence="5 11" id="KW-0418">Kinase</keyword>
<dbReference type="VEuPathDB" id="ToxoDB:LOC113147069"/>
<proteinExistence type="inferred from homology"/>
<dbReference type="VEuPathDB" id="ToxoDB:LOC34618190"/>
<dbReference type="PROSITE" id="PS50011">
    <property type="entry name" value="PROTEIN_KINASE_DOM"/>
    <property type="match status" value="1"/>
</dbReference>
<feature type="region of interest" description="Disordered" evidence="12">
    <location>
        <begin position="2394"/>
        <end position="2424"/>
    </location>
</feature>
<accession>A0A1D3CYL7</accession>
<dbReference type="Gene3D" id="1.10.510.10">
    <property type="entry name" value="Transferase(Phosphotransferase) domain 1"/>
    <property type="match status" value="1"/>
</dbReference>
<evidence type="ECO:0000256" key="4">
    <source>
        <dbReference type="ARBA" id="ARBA00022741"/>
    </source>
</evidence>
<keyword evidence="4 8" id="KW-0547">Nucleotide-binding</keyword>
<evidence type="ECO:0000256" key="12">
    <source>
        <dbReference type="SAM" id="MobiDB-lite"/>
    </source>
</evidence>
<keyword evidence="3 11" id="KW-0808">Transferase</keyword>
<feature type="region of interest" description="Disordered" evidence="12">
    <location>
        <begin position="1172"/>
        <end position="1201"/>
    </location>
</feature>
<dbReference type="EMBL" id="JROU02001494">
    <property type="protein sequence ID" value="OEH76279.1"/>
    <property type="molecule type" value="Genomic_DNA"/>
</dbReference>
<feature type="compositionally biased region" description="Low complexity" evidence="12">
    <location>
        <begin position="1290"/>
        <end position="1301"/>
    </location>
</feature>
<protein>
    <recommendedName>
        <fullName evidence="11">Aurora kinase</fullName>
        <ecNumber evidence="11">2.7.11.1</ecNumber>
    </recommendedName>
</protein>
<dbReference type="InterPro" id="IPR008271">
    <property type="entry name" value="Ser/Thr_kinase_AS"/>
</dbReference>
<sequence>MLYAPLVCPDAGSRHPKGSRWMLDNGSIELPYTFLNRSKAESYFQDNAFSLLDNSSHALGSEPSSDKVSVGALERSPLSFPQKSKITEGSAAGADVFGGSLSPASPQTFPLPLTDGLQREAPKPSDNEFKEEVVGVLTPAHYATYLHWDISQKLRMNPGVTPIIRARWHTGEQFVAAAASLRDDRWKPFFYIVLAQYAPVPSQKSVFFSSEGSLALIPATQESQTDSNGRLLPYPFFLPTPLQLLQGAFGKAYAVKELGNFDTSVSAPAYGDNEANDKQPGDAKTASFPEQEFPAERSNSRRDTSTFLRWVPFGLTRKYSGIGNAHLEGSLERPPPEEDTMVEVAKRDNEELFIEALSRELPNRWLEAPDGRRLVIILNDQIMECRNLLHLAKSAANDGTPVFMEYSEGMDLRKLLLRLKDESIGDRKIAFVVFALGSSELVPLNRAFLDRAVLRVPKAADIKAFLNRKEEEAGAALAAEIEEEEEWRRHMHKHKEHLKEIEVEAKEQQELKVELGMKTRQQASPKAETNPRLETSGRRSEEESEQRPQQQDPPILVLNPFEEYVLRFNYTEVGDIRSYAATLATSLRNEPLEVTIGGISHRVAIVILSEPFEAELEPSQTWLRLHRFVHMAIAISMIETEKLPQLKRNKGPDRRPKPTLPFFLLNAPFIAPLYGTKSACHIAKTTGCYYLLDFRKDSSSLVIETDVGWYPVAQEPLTPAKSPYACPRQANSMATARPYGEQPPAAAVAAAPQQQYSPSTVPSAALGLSNVMRFWLPNPGAHGSGASLSPGFFSTQRQFHLPTSSPSMKTQTIKPQNHRSQVDLCYSSRVPQASPVESVRTAALTPDSHSHHDERLSNPHAVWRSVTPSAHLYNGYRPRPVAPRRSVSVGSRGIVTVEGRVEEPRAPENSVQQQQNLRGVPARFYQEVWGQPVLRPQRAANEYQQRWRCPSVQLLQRDSAQLPNPSALGVSALQPRLHTKYAGGAVIQAPGSQHTASWQRPLSSPERLARRLSPKPHGIHTWRPLSVPPQSSGGPRCADAVTSRADVGAHQYDVRVRQPPMMRGNGGQEHLSAASGSLVVQGQRKVCRSVSTPPLIQRQFPDLASRLWSFFRAGQEPQERESPKAQAVDKRLQCTSNRSRDPLVPSTVDWAYKRQGAQHHLAQAGMFTGADSQPLHQVQPKSQPGQRPSSPHVQLIQNSRQKPTVTFAPINQARAPMQNQPQWTKEQETKAGEWSPDVQKVEKACQGRSATQQEAVAMQMQAALQHRTQLKGPSAQVKQPATSATRAPQQRKTQQLQQQQQEPPALPSPRKFRSNEFVVGSPPGSATAVRENGKVSFTMVGGSMEQRMQLKCEVIGHHGVALAEPTLSSGLSSIRKHQQHQPSEVADFGCTRDRTEGALAKQQQSQTHLMATPRKVVKDPKEGTQTATLGCSATATQGPAEQEGSCSPVAGTDTLVLTDTGDVLNRELQAERREQEPFPQHPQVSRRCKLRRRDQDCYKVGPHDLLPVGPLIAAICSLGESGKEEGERATADECTEDISYIEAYLPIKSLSELESVEKGQEAEDLLDLRRDVVGCGTYGVVRKLRHKKGGFVVAVKSIQKETVVRAGMVDQVEFELYVQRDLLRHQNVLRCFSCVEDAEYLHMILGYCDQGDLYRRIRKQPNRRFSELEAFCFFAQLINGLQCVHSSGVIHRDLKLENLLLTKGYVLKIADFGWCGSVVGQNRSFSFCGTLDYLAPEMVKGQGHDWRVDLWSLGVLLYELLDGRPPFQSTRHFELVQRIVTVDIRMPCHVSSDAADLIRKLLKYDPSERLPLIDVAQHPWVHRMWKELQLHLLQRDPSVDIEALLPAIASPWPSSELLYSGAPHHDPRCHIAAEAAGACGKHSTAKGFEGVGRSSATRNAIRSPVVPIKMQLTDKGTHLPPLSGRRGPNSVYHECLPSERSLISLSTERMGRKRTSIVRNGYASLNHHPRRRTLPKPTTSATQSRAIRSTSKALGSATARQLPTSRYPESAETAPANSSAKKSPLKRPSCAAQRQRGRNTPLLDQSFDLQSAAETADTCDASALTTEANTCHALHTTVDGATDQQETISCKLLPPGDDSTTRDDRPRQVPITELHTGAHSRRDASLAPSILNIPLPASATFDQESLPKSAAEQKLVALSLSADVIQTSASTTDATALPSLKKVRSASTRPRGCGSGGAVLRMQSTPHKAPEAPATCDLYRGVKDCHGQQGMGPGSNHLGLVQKICKGTTLTPHGRTQGVAHLDPFHTQKPWPSMATATSGLSVMRPSCLTSSPSQHSQWHPAVAVMRPALPGRTHQWRLEQMVHPSSLSRLQQFESLPSSDSTGNLHYPHLPKYSAGGLHQTLQMGDRSRPQLHMAFQPTSTQKQRLVDLVADSPPGRRFYSPPSNGLLSWAQQQPKQTPSPLAKRQPCVYGMEKNVIPGLPVVVGIQNPTSPKFLSNPTSLFN</sequence>
<comment type="catalytic activity">
    <reaction evidence="11">
        <text>L-threonyl-[protein] + ATP = O-phospho-L-threonyl-[protein] + ADP + H(+)</text>
        <dbReference type="Rhea" id="RHEA:46608"/>
        <dbReference type="Rhea" id="RHEA-COMP:11060"/>
        <dbReference type="Rhea" id="RHEA-COMP:11605"/>
        <dbReference type="ChEBI" id="CHEBI:15378"/>
        <dbReference type="ChEBI" id="CHEBI:30013"/>
        <dbReference type="ChEBI" id="CHEBI:30616"/>
        <dbReference type="ChEBI" id="CHEBI:61977"/>
        <dbReference type="ChEBI" id="CHEBI:456216"/>
        <dbReference type="EC" id="2.7.11.1"/>
    </reaction>
</comment>
<evidence type="ECO:0000259" key="13">
    <source>
        <dbReference type="PROSITE" id="PS50011"/>
    </source>
</evidence>
<dbReference type="GO" id="GO:0005524">
    <property type="term" value="F:ATP binding"/>
    <property type="evidence" value="ECO:0007669"/>
    <property type="project" value="UniProtKB-UniRule"/>
</dbReference>
<dbReference type="EC" id="2.7.11.1" evidence="11"/>
<keyword evidence="6 8" id="KW-0067">ATP-binding</keyword>
<feature type="compositionally biased region" description="Polar residues" evidence="12">
    <location>
        <begin position="1976"/>
        <end position="2004"/>
    </location>
</feature>
<dbReference type="PROSITE" id="PS00108">
    <property type="entry name" value="PROTEIN_KINASE_ST"/>
    <property type="match status" value="1"/>
</dbReference>
<dbReference type="InterPro" id="IPR011009">
    <property type="entry name" value="Kinase-like_dom_sf"/>
</dbReference>
<feature type="binding site" evidence="8 10">
    <location>
        <position position="1596"/>
    </location>
    <ligand>
        <name>ATP</name>
        <dbReference type="ChEBI" id="CHEBI:30616"/>
    </ligand>
</feature>
<dbReference type="InterPro" id="IPR030616">
    <property type="entry name" value="Aur-like"/>
</dbReference>
<dbReference type="SUPFAM" id="SSF56112">
    <property type="entry name" value="Protein kinase-like (PK-like)"/>
    <property type="match status" value="1"/>
</dbReference>
<evidence type="ECO:0000256" key="2">
    <source>
        <dbReference type="ARBA" id="ARBA00022527"/>
    </source>
</evidence>
<gene>
    <name evidence="14" type="ORF">cyc_01125</name>
</gene>
<feature type="region of interest" description="Disordered" evidence="12">
    <location>
        <begin position="1213"/>
        <end position="1329"/>
    </location>
</feature>
<evidence type="ECO:0000256" key="9">
    <source>
        <dbReference type="PIRSR" id="PIRSR630616-3"/>
    </source>
</evidence>
<keyword evidence="15" id="KW-1185">Reference proteome</keyword>
<comment type="subunit">
    <text evidence="1">Monomer.</text>
</comment>
<evidence type="ECO:0000256" key="7">
    <source>
        <dbReference type="PIRSR" id="PIRSR630616-1"/>
    </source>
</evidence>
<feature type="compositionally biased region" description="Basic and acidic residues" evidence="12">
    <location>
        <begin position="529"/>
        <end position="541"/>
    </location>
</feature>
<feature type="binding site" evidence="8">
    <location>
        <begin position="1697"/>
        <end position="1698"/>
    </location>
    <ligand>
        <name>ATP</name>
        <dbReference type="ChEBI" id="CHEBI:30616"/>
    </ligand>
</feature>
<feature type="region of interest" description="Disordered" evidence="12">
    <location>
        <begin position="516"/>
        <end position="554"/>
    </location>
</feature>
<dbReference type="InParanoid" id="A0A1D3CYL7"/>
<dbReference type="InterPro" id="IPR000719">
    <property type="entry name" value="Prot_kinase_dom"/>
</dbReference>
<dbReference type="FunFam" id="1.10.510.10:FF:000571">
    <property type="entry name" value="Maternal embryonic leucine zipper kinase"/>
    <property type="match status" value="1"/>
</dbReference>
<reference evidence="14 15" key="1">
    <citation type="journal article" date="2016" name="BMC Genomics">
        <title>Comparative genomics reveals Cyclospora cayetanensis possesses coccidia-like metabolism and invasion components but unique surface antigens.</title>
        <authorList>
            <person name="Liu S."/>
            <person name="Wang L."/>
            <person name="Zheng H."/>
            <person name="Xu Z."/>
            <person name="Roellig D.M."/>
            <person name="Li N."/>
            <person name="Frace M.A."/>
            <person name="Tang K."/>
            <person name="Arrowood M.J."/>
            <person name="Moss D.M."/>
            <person name="Zhang L."/>
            <person name="Feng Y."/>
            <person name="Xiao L."/>
        </authorList>
    </citation>
    <scope>NUCLEOTIDE SEQUENCE [LARGE SCALE GENOMIC DNA]</scope>
    <source>
        <strain evidence="14 15">CHN_HEN01</strain>
    </source>
</reference>
<feature type="region of interest" description="Disordered" evidence="12">
    <location>
        <begin position="108"/>
        <end position="129"/>
    </location>
</feature>
<evidence type="ECO:0000313" key="15">
    <source>
        <dbReference type="Proteomes" id="UP000095192"/>
    </source>
</evidence>
<dbReference type="GO" id="GO:0004674">
    <property type="term" value="F:protein serine/threonine kinase activity"/>
    <property type="evidence" value="ECO:0007669"/>
    <property type="project" value="UniProtKB-KW"/>
</dbReference>
<feature type="cross-link" description="Glycyl lysine isopeptide (Lys-Gly) (interchain with G-Cter in SUMO2)" evidence="9">
    <location>
        <position position="1695"/>
    </location>
</feature>
<feature type="region of interest" description="Disordered" evidence="12">
    <location>
        <begin position="1914"/>
        <end position="1933"/>
    </location>
</feature>
<comment type="similarity">
    <text evidence="11">Belongs to the protein kinase superfamily. Ser/Thr protein kinase family. Aurora subfamily.</text>
</comment>
<keyword evidence="2 11" id="KW-0723">Serine/threonine-protein kinase</keyword>
<name>A0A1D3CYL7_9EIME</name>
<feature type="region of interest" description="Disordered" evidence="12">
    <location>
        <begin position="1014"/>
        <end position="1039"/>
    </location>
</feature>
<feature type="region of interest" description="Disordered" evidence="12">
    <location>
        <begin position="269"/>
        <end position="301"/>
    </location>
</feature>
<dbReference type="InterPro" id="IPR017441">
    <property type="entry name" value="Protein_kinase_ATP_BS"/>
</dbReference>
<evidence type="ECO:0000256" key="10">
    <source>
        <dbReference type="PROSITE-ProRule" id="PRU10141"/>
    </source>
</evidence>
<feature type="compositionally biased region" description="Basic and acidic residues" evidence="12">
    <location>
        <begin position="117"/>
        <end position="129"/>
    </location>
</feature>
<dbReference type="Proteomes" id="UP000095192">
    <property type="component" value="Unassembled WGS sequence"/>
</dbReference>
<evidence type="ECO:0000313" key="14">
    <source>
        <dbReference type="EMBL" id="OEH76279.1"/>
    </source>
</evidence>
<dbReference type="CDD" id="cd14007">
    <property type="entry name" value="STKc_Aurora"/>
    <property type="match status" value="1"/>
</dbReference>
<dbReference type="SMART" id="SM00220">
    <property type="entry name" value="S_TKc"/>
    <property type="match status" value="1"/>
</dbReference>
<feature type="compositionally biased region" description="Low complexity" evidence="12">
    <location>
        <begin position="1250"/>
        <end position="1265"/>
    </location>
</feature>
<feature type="compositionally biased region" description="Polar residues" evidence="12">
    <location>
        <begin position="1276"/>
        <end position="1288"/>
    </location>
</feature>
<evidence type="ECO:0000256" key="11">
    <source>
        <dbReference type="RuleBase" id="RU367134"/>
    </source>
</evidence>
<feature type="compositionally biased region" description="Polar residues" evidence="12">
    <location>
        <begin position="2403"/>
        <end position="2421"/>
    </location>
</feature>
<evidence type="ECO:0000256" key="3">
    <source>
        <dbReference type="ARBA" id="ARBA00022679"/>
    </source>
</evidence>